<evidence type="ECO:0000256" key="7">
    <source>
        <dbReference type="SAM" id="Phobius"/>
    </source>
</evidence>
<keyword evidence="6 7" id="KW-0472">Membrane</keyword>
<evidence type="ECO:0000256" key="1">
    <source>
        <dbReference type="ARBA" id="ARBA00007150"/>
    </source>
</evidence>
<dbReference type="GO" id="GO:0005886">
    <property type="term" value="C:plasma membrane"/>
    <property type="evidence" value="ECO:0007669"/>
    <property type="project" value="InterPro"/>
</dbReference>
<dbReference type="PANTHER" id="PTHR30589:SF0">
    <property type="entry name" value="PHOSPHATIDYLGLYCEROL--PROLIPOPROTEIN DIACYLGLYCERYL TRANSFERASE"/>
    <property type="match status" value="1"/>
</dbReference>
<proteinExistence type="inferred from homology"/>
<dbReference type="Pfam" id="PF01790">
    <property type="entry name" value="LGT"/>
    <property type="match status" value="1"/>
</dbReference>
<evidence type="ECO:0000256" key="5">
    <source>
        <dbReference type="ARBA" id="ARBA00022989"/>
    </source>
</evidence>
<sequence>MYPYILHSGHLFVPTFGVLAALGLMAGLTLSLFTARKTGLSADALWNAGLFTLLAAFILSRLLLVVGNLGTFLHYPVLLLMVPSLTPLGIVLTIVVAIVYLRLRHLPLLKTLDAWAPCATLIWGFLALGHFAEGSDAGLPTTLPWGLAIPPDDAPKLHPVALYAVIAAAILTVALLVLLRRRWRPGSVASAALVAAGVAQFALTFFRQPYLYSDSTAFIRALDPIQWIALAMMVAAGIVFLFREREADDAV</sequence>
<keyword evidence="4 7" id="KW-0812">Transmembrane</keyword>
<dbReference type="AlphaFoldDB" id="A0A916W4Q2"/>
<accession>A0A916W4Q2</accession>
<gene>
    <name evidence="8" type="ORF">GCM10011507_18970</name>
</gene>
<dbReference type="InterPro" id="IPR001640">
    <property type="entry name" value="Lgt"/>
</dbReference>
<feature type="transmembrane region" description="Helical" evidence="7">
    <location>
        <begin position="12"/>
        <end position="33"/>
    </location>
</feature>
<dbReference type="RefSeq" id="WP_188759068.1">
    <property type="nucleotide sequence ID" value="NZ_BMJB01000001.1"/>
</dbReference>
<keyword evidence="5 7" id="KW-1133">Transmembrane helix</keyword>
<feature type="transmembrane region" description="Helical" evidence="7">
    <location>
        <begin position="112"/>
        <end position="132"/>
    </location>
</feature>
<keyword evidence="9" id="KW-1185">Reference proteome</keyword>
<comment type="caution">
    <text evidence="8">The sequence shown here is derived from an EMBL/GenBank/DDBJ whole genome shotgun (WGS) entry which is preliminary data.</text>
</comment>
<feature type="transmembrane region" description="Helical" evidence="7">
    <location>
        <begin position="45"/>
        <end position="66"/>
    </location>
</feature>
<feature type="transmembrane region" description="Helical" evidence="7">
    <location>
        <begin position="186"/>
        <end position="205"/>
    </location>
</feature>
<evidence type="ECO:0000256" key="2">
    <source>
        <dbReference type="ARBA" id="ARBA00022475"/>
    </source>
</evidence>
<dbReference type="PANTHER" id="PTHR30589">
    <property type="entry name" value="PROLIPOPROTEIN DIACYLGLYCERYL TRANSFERASE"/>
    <property type="match status" value="1"/>
</dbReference>
<evidence type="ECO:0000256" key="3">
    <source>
        <dbReference type="ARBA" id="ARBA00022679"/>
    </source>
</evidence>
<dbReference type="GO" id="GO:0042158">
    <property type="term" value="P:lipoprotein biosynthetic process"/>
    <property type="evidence" value="ECO:0007669"/>
    <property type="project" value="InterPro"/>
</dbReference>
<comment type="similarity">
    <text evidence="1">Belongs to the Lgt family.</text>
</comment>
<keyword evidence="3" id="KW-0808">Transferase</keyword>
<reference evidence="8" key="2">
    <citation type="submission" date="2020-09" db="EMBL/GenBank/DDBJ databases">
        <authorList>
            <person name="Sun Q."/>
            <person name="Zhou Y."/>
        </authorList>
    </citation>
    <scope>NUCLEOTIDE SEQUENCE</scope>
    <source>
        <strain evidence="8">CGMCC 1.15447</strain>
    </source>
</reference>
<evidence type="ECO:0000313" key="9">
    <source>
        <dbReference type="Proteomes" id="UP000648801"/>
    </source>
</evidence>
<name>A0A916W4Q2_9BACT</name>
<evidence type="ECO:0000313" key="8">
    <source>
        <dbReference type="EMBL" id="GGA67629.1"/>
    </source>
</evidence>
<dbReference type="GO" id="GO:0008961">
    <property type="term" value="F:phosphatidylglycerol-prolipoprotein diacylglyceryl transferase activity"/>
    <property type="evidence" value="ECO:0007669"/>
    <property type="project" value="InterPro"/>
</dbReference>
<reference evidence="8" key="1">
    <citation type="journal article" date="2014" name="Int. J. Syst. Evol. Microbiol.">
        <title>Complete genome sequence of Corynebacterium casei LMG S-19264T (=DSM 44701T), isolated from a smear-ripened cheese.</title>
        <authorList>
            <consortium name="US DOE Joint Genome Institute (JGI-PGF)"/>
            <person name="Walter F."/>
            <person name="Albersmeier A."/>
            <person name="Kalinowski J."/>
            <person name="Ruckert C."/>
        </authorList>
    </citation>
    <scope>NUCLEOTIDE SEQUENCE</scope>
    <source>
        <strain evidence="8">CGMCC 1.15447</strain>
    </source>
</reference>
<evidence type="ECO:0000256" key="6">
    <source>
        <dbReference type="ARBA" id="ARBA00023136"/>
    </source>
</evidence>
<feature type="transmembrane region" description="Helical" evidence="7">
    <location>
        <begin position="160"/>
        <end position="179"/>
    </location>
</feature>
<feature type="transmembrane region" description="Helical" evidence="7">
    <location>
        <begin position="78"/>
        <end position="100"/>
    </location>
</feature>
<keyword evidence="2" id="KW-1003">Cell membrane</keyword>
<dbReference type="Proteomes" id="UP000648801">
    <property type="component" value="Unassembled WGS sequence"/>
</dbReference>
<feature type="transmembrane region" description="Helical" evidence="7">
    <location>
        <begin position="225"/>
        <end position="242"/>
    </location>
</feature>
<protein>
    <recommendedName>
        <fullName evidence="10">Prolipoprotein diacylglyceryl transferase</fullName>
    </recommendedName>
</protein>
<dbReference type="EMBL" id="BMJB01000001">
    <property type="protein sequence ID" value="GGA67629.1"/>
    <property type="molecule type" value="Genomic_DNA"/>
</dbReference>
<evidence type="ECO:0008006" key="10">
    <source>
        <dbReference type="Google" id="ProtNLM"/>
    </source>
</evidence>
<organism evidence="8 9">
    <name type="scientific">Edaphobacter acidisoli</name>
    <dbReference type="NCBI Taxonomy" id="2040573"/>
    <lineage>
        <taxon>Bacteria</taxon>
        <taxon>Pseudomonadati</taxon>
        <taxon>Acidobacteriota</taxon>
        <taxon>Terriglobia</taxon>
        <taxon>Terriglobales</taxon>
        <taxon>Acidobacteriaceae</taxon>
        <taxon>Edaphobacter</taxon>
    </lineage>
</organism>
<evidence type="ECO:0000256" key="4">
    <source>
        <dbReference type="ARBA" id="ARBA00022692"/>
    </source>
</evidence>